<dbReference type="PANTHER" id="PTHR44154">
    <property type="entry name" value="QUINONE OXIDOREDUCTASE"/>
    <property type="match status" value="1"/>
</dbReference>
<evidence type="ECO:0000313" key="4">
    <source>
        <dbReference type="Proteomes" id="UP000287352"/>
    </source>
</evidence>
<dbReference type="Pfam" id="PF08240">
    <property type="entry name" value="ADH_N"/>
    <property type="match status" value="1"/>
</dbReference>
<dbReference type="InterPro" id="IPR051603">
    <property type="entry name" value="Zinc-ADH_QOR/CCCR"/>
</dbReference>
<evidence type="ECO:0000313" key="3">
    <source>
        <dbReference type="EMBL" id="GCE14811.1"/>
    </source>
</evidence>
<dbReference type="InterPro" id="IPR013154">
    <property type="entry name" value="ADH-like_N"/>
</dbReference>
<evidence type="ECO:0000256" key="1">
    <source>
        <dbReference type="ARBA" id="ARBA00022857"/>
    </source>
</evidence>
<name>A0A402A742_9CHLR</name>
<dbReference type="Pfam" id="PF13602">
    <property type="entry name" value="ADH_zinc_N_2"/>
    <property type="match status" value="1"/>
</dbReference>
<evidence type="ECO:0000259" key="2">
    <source>
        <dbReference type="SMART" id="SM00829"/>
    </source>
</evidence>
<dbReference type="EMBL" id="BIFR01000002">
    <property type="protein sequence ID" value="GCE14811.1"/>
    <property type="molecule type" value="Genomic_DNA"/>
</dbReference>
<dbReference type="InterPro" id="IPR011032">
    <property type="entry name" value="GroES-like_sf"/>
</dbReference>
<dbReference type="Gene3D" id="3.90.180.10">
    <property type="entry name" value="Medium-chain alcohol dehydrogenases, catalytic domain"/>
    <property type="match status" value="1"/>
</dbReference>
<dbReference type="OrthoDB" id="9792162at2"/>
<dbReference type="RefSeq" id="WP_126582345.1">
    <property type="nucleotide sequence ID" value="NZ_BIFR01000002.1"/>
</dbReference>
<dbReference type="PANTHER" id="PTHR44154:SF1">
    <property type="entry name" value="QUINONE OXIDOREDUCTASE"/>
    <property type="match status" value="1"/>
</dbReference>
<accession>A0A402A742</accession>
<dbReference type="GO" id="GO:0016491">
    <property type="term" value="F:oxidoreductase activity"/>
    <property type="evidence" value="ECO:0007669"/>
    <property type="project" value="InterPro"/>
</dbReference>
<gene>
    <name evidence="3" type="ORF">KTT_46700</name>
</gene>
<dbReference type="CDD" id="cd05289">
    <property type="entry name" value="MDR_like_2"/>
    <property type="match status" value="1"/>
</dbReference>
<dbReference type="AlphaFoldDB" id="A0A402A742"/>
<reference evidence="4" key="1">
    <citation type="submission" date="2018-12" db="EMBL/GenBank/DDBJ databases">
        <title>Tengunoibacter tsumagoiensis gen. nov., sp. nov., Dictyobacter kobayashii sp. nov., D. alpinus sp. nov., and D. joshuensis sp. nov. and description of Dictyobacteraceae fam. nov. within the order Ktedonobacterales isolated from Tengu-no-mugimeshi.</title>
        <authorList>
            <person name="Wang C.M."/>
            <person name="Zheng Y."/>
            <person name="Sakai Y."/>
            <person name="Toyoda A."/>
            <person name="Minakuchi Y."/>
            <person name="Abe K."/>
            <person name="Yokota A."/>
            <person name="Yabe S."/>
        </authorList>
    </citation>
    <scope>NUCLEOTIDE SEQUENCE [LARGE SCALE GENOMIC DNA]</scope>
    <source>
        <strain evidence="4">Uno3</strain>
    </source>
</reference>
<organism evidence="3 4">
    <name type="scientific">Tengunoibacter tsumagoiensis</name>
    <dbReference type="NCBI Taxonomy" id="2014871"/>
    <lineage>
        <taxon>Bacteria</taxon>
        <taxon>Bacillati</taxon>
        <taxon>Chloroflexota</taxon>
        <taxon>Ktedonobacteria</taxon>
        <taxon>Ktedonobacterales</taxon>
        <taxon>Dictyobacteraceae</taxon>
        <taxon>Tengunoibacter</taxon>
    </lineage>
</organism>
<dbReference type="Proteomes" id="UP000287352">
    <property type="component" value="Unassembled WGS sequence"/>
</dbReference>
<comment type="caution">
    <text evidence="3">The sequence shown here is derived from an EMBL/GenBank/DDBJ whole genome shotgun (WGS) entry which is preliminary data.</text>
</comment>
<dbReference type="Gene3D" id="3.30.70.100">
    <property type="match status" value="1"/>
</dbReference>
<sequence>MRASQFAHANTIIRFIGYKPRPGISEEQFIAVWRTTVEQGSQPAGLIYRELCQQVPEWNTQIVAEIQNANPYAFIDYAILWPDQDPAELPLLPAEISAQYAIVDELFTIAHPFIKPDLAGEPETIFWNCFEVNPAVEQGFVLGWPTRAEYQSQQEGFFSALLHRHIRPNARISAFNRAEWQNASAYASTIAEFDRKFPVQGRMGGPGPAKPQGGPPPVKSYLGLYRIVGRFQQPSPRILPKMHAVVMRGYGGPEVLHYEEIDRPVPGPGQLLLRVHAAGINPLDVKMRSGDVKTIHPTWPTDILGFDLAGVIEAIGPGVTDLTDRTIGEKVYGSSSPFMRRAYADYAVVPASAFKPMPRQVSFIQAAAVPSAVHTAHNALFTMANLQAQQRVLIHGASGSVGSFAVQLAKQAGAYVIGTASTAKCDYVLGLGADEVIDYQTQMFEELVSDIDVVLDTIGGETRARSWGVLKQGATLITLVPPLPDQTLAASHAVRAVMNQNASNESNFLSQVTQMIETGQLRLPEVGRVLPLQEAQQAHTLFAQGKVSGRIVLAVK</sequence>
<protein>
    <recommendedName>
        <fullName evidence="2">Enoyl reductase (ER) domain-containing protein</fullName>
    </recommendedName>
</protein>
<dbReference type="SUPFAM" id="SSF50129">
    <property type="entry name" value="GroES-like"/>
    <property type="match status" value="1"/>
</dbReference>
<dbReference type="SUPFAM" id="SSF51735">
    <property type="entry name" value="NAD(P)-binding Rossmann-fold domains"/>
    <property type="match status" value="1"/>
</dbReference>
<dbReference type="InterPro" id="IPR036291">
    <property type="entry name" value="NAD(P)-bd_dom_sf"/>
</dbReference>
<feature type="domain" description="Enoyl reductase (ER)" evidence="2">
    <location>
        <begin position="251"/>
        <end position="553"/>
    </location>
</feature>
<keyword evidence="4" id="KW-1185">Reference proteome</keyword>
<dbReference type="InterPro" id="IPR020843">
    <property type="entry name" value="ER"/>
</dbReference>
<keyword evidence="1" id="KW-0521">NADP</keyword>
<proteinExistence type="predicted"/>
<dbReference type="SMART" id="SM00829">
    <property type="entry name" value="PKS_ER"/>
    <property type="match status" value="1"/>
</dbReference>
<dbReference type="Gene3D" id="3.40.50.720">
    <property type="entry name" value="NAD(P)-binding Rossmann-like Domain"/>
    <property type="match status" value="1"/>
</dbReference>